<sequence length="148" mass="17709">MFKNFKLFFLILACIGGIKAKAMNKKVISELFKKDKIVKEDVAWFKEYIQNAQTRFKSIEKESLFNRFLNRIHRIHQELFEWFEAKMHLIPLKSISLELVFGKEIKVHDVTKELLEKILEYLRDGRDIKDEVEYTKKVLANSSQKKKQ</sequence>
<dbReference type="EMBL" id="PHHC01000083">
    <property type="protein sequence ID" value="PPE03687.1"/>
    <property type="molecule type" value="Genomic_DNA"/>
</dbReference>
<gene>
    <name evidence="1" type="ORF">HCUR_00825</name>
</gene>
<reference evidence="1 2" key="1">
    <citation type="submission" date="2017-11" db="EMBL/GenBank/DDBJ databases">
        <title>Comparative genomic analysis of Holospora spp., intranuclear symbionts of paramecia.</title>
        <authorList>
            <person name="Garushyants S.K."/>
            <person name="Beliavskaya A."/>
            <person name="Malko D.B."/>
            <person name="Logacheva M.D."/>
            <person name="Rautian M.S."/>
            <person name="Gelfand M.S."/>
        </authorList>
    </citation>
    <scope>NUCLEOTIDE SEQUENCE [LARGE SCALE GENOMIC DNA]</scope>
    <source>
        <strain evidence="2">02AZ16</strain>
    </source>
</reference>
<comment type="caution">
    <text evidence="1">The sequence shown here is derived from an EMBL/GenBank/DDBJ whole genome shotgun (WGS) entry which is preliminary data.</text>
</comment>
<dbReference type="Proteomes" id="UP000239425">
    <property type="component" value="Unassembled WGS sequence"/>
</dbReference>
<evidence type="ECO:0000313" key="1">
    <source>
        <dbReference type="EMBL" id="PPE03687.1"/>
    </source>
</evidence>
<dbReference type="RefSeq" id="WP_104206844.1">
    <property type="nucleotide sequence ID" value="NZ_PHHC01000083.1"/>
</dbReference>
<dbReference type="AlphaFoldDB" id="A0A2S5R8R0"/>
<keyword evidence="2" id="KW-1185">Reference proteome</keyword>
<organism evidence="1 2">
    <name type="scientific">Holospora curviuscula</name>
    <dbReference type="NCBI Taxonomy" id="1082868"/>
    <lineage>
        <taxon>Bacteria</taxon>
        <taxon>Pseudomonadati</taxon>
        <taxon>Pseudomonadota</taxon>
        <taxon>Alphaproteobacteria</taxon>
        <taxon>Holosporales</taxon>
        <taxon>Holosporaceae</taxon>
        <taxon>Holospora</taxon>
    </lineage>
</organism>
<proteinExistence type="predicted"/>
<protein>
    <submittedName>
        <fullName evidence="1">Uncharacterized protein</fullName>
    </submittedName>
</protein>
<name>A0A2S5R8R0_9PROT</name>
<accession>A0A2S5R8R0</accession>
<evidence type="ECO:0000313" key="2">
    <source>
        <dbReference type="Proteomes" id="UP000239425"/>
    </source>
</evidence>